<feature type="domain" description="HTH myb-type" evidence="9">
    <location>
        <begin position="17"/>
        <end position="73"/>
    </location>
</feature>
<proteinExistence type="predicted"/>
<dbReference type="SUPFAM" id="SSF46689">
    <property type="entry name" value="Homeodomain-like"/>
    <property type="match status" value="1"/>
</dbReference>
<dbReference type="Proteomes" id="UP000250321">
    <property type="component" value="Unassembled WGS sequence"/>
</dbReference>
<dbReference type="InterPro" id="IPR001345">
    <property type="entry name" value="PG/BPGM_mutase_AS"/>
</dbReference>
<dbReference type="STRING" id="2094558.A0A314U7W1"/>
<dbReference type="PANTHER" id="PTHR45675:SF117">
    <property type="entry name" value="MYB-RELATED PROTEIN MYBAS2-LIKE"/>
    <property type="match status" value="1"/>
</dbReference>
<keyword evidence="11" id="KW-1185">Reference proteome</keyword>
<keyword evidence="6" id="KW-0539">Nucleus</keyword>
<dbReference type="GO" id="GO:0003700">
    <property type="term" value="F:DNA-binding transcription factor activity"/>
    <property type="evidence" value="ECO:0007669"/>
    <property type="project" value="InterPro"/>
</dbReference>
<feature type="domain" description="Myb-like" evidence="8">
    <location>
        <begin position="17"/>
        <end position="69"/>
    </location>
</feature>
<name>A0A314U7W1_PRUYE</name>
<evidence type="ECO:0000313" key="10">
    <source>
        <dbReference type="EMBL" id="PQM33465.1"/>
    </source>
</evidence>
<dbReference type="OrthoDB" id="2143914at2759"/>
<dbReference type="Gene3D" id="1.10.10.60">
    <property type="entry name" value="Homeodomain-like"/>
    <property type="match status" value="1"/>
</dbReference>
<dbReference type="GO" id="GO:0003824">
    <property type="term" value="F:catalytic activity"/>
    <property type="evidence" value="ECO:0007669"/>
    <property type="project" value="InterPro"/>
</dbReference>
<evidence type="ECO:0000256" key="1">
    <source>
        <dbReference type="ARBA" id="ARBA00004123"/>
    </source>
</evidence>
<evidence type="ECO:0000256" key="3">
    <source>
        <dbReference type="ARBA" id="ARBA00023015"/>
    </source>
</evidence>
<evidence type="ECO:0000256" key="6">
    <source>
        <dbReference type="ARBA" id="ARBA00023242"/>
    </source>
</evidence>
<sequence length="127" mass="14341">MSSNTKSLSSTSCSEDESELRRGPWTLEEDTLLIQYIARHGEGRWNLLAKRSGLRRTGKSCRLRWLNYLKPDVKRGNLSPEEQLLILDLHSSGATGGQKLRSIYRVERTTKSRTTGEQGCRKTSTAS</sequence>
<comment type="subcellular location">
    <subcellularLocation>
        <location evidence="1">Nucleus</location>
    </subcellularLocation>
</comment>
<dbReference type="GO" id="GO:0043565">
    <property type="term" value="F:sequence-specific DNA binding"/>
    <property type="evidence" value="ECO:0007669"/>
    <property type="project" value="InterPro"/>
</dbReference>
<accession>A0A314U7W1</accession>
<feature type="region of interest" description="Disordered" evidence="7">
    <location>
        <begin position="107"/>
        <end position="127"/>
    </location>
</feature>
<dbReference type="InterPro" id="IPR001005">
    <property type="entry name" value="SANT/Myb"/>
</dbReference>
<keyword evidence="5" id="KW-0804">Transcription</keyword>
<dbReference type="InterPro" id="IPR017930">
    <property type="entry name" value="Myb_dom"/>
</dbReference>
<organism evidence="10 11">
    <name type="scientific">Prunus yedoensis var. nudiflora</name>
    <dbReference type="NCBI Taxonomy" id="2094558"/>
    <lineage>
        <taxon>Eukaryota</taxon>
        <taxon>Viridiplantae</taxon>
        <taxon>Streptophyta</taxon>
        <taxon>Embryophyta</taxon>
        <taxon>Tracheophyta</taxon>
        <taxon>Spermatophyta</taxon>
        <taxon>Magnoliopsida</taxon>
        <taxon>eudicotyledons</taxon>
        <taxon>Gunneridae</taxon>
        <taxon>Pentapetalae</taxon>
        <taxon>rosids</taxon>
        <taxon>fabids</taxon>
        <taxon>Rosales</taxon>
        <taxon>Rosaceae</taxon>
        <taxon>Amygdaloideae</taxon>
        <taxon>Amygdaleae</taxon>
        <taxon>Prunus</taxon>
    </lineage>
</organism>
<dbReference type="PANTHER" id="PTHR45675">
    <property type="entry name" value="MYB TRANSCRIPTION FACTOR-RELATED-RELATED"/>
    <property type="match status" value="1"/>
</dbReference>
<dbReference type="InterPro" id="IPR009057">
    <property type="entry name" value="Homeodomain-like_sf"/>
</dbReference>
<feature type="region of interest" description="Disordered" evidence="7">
    <location>
        <begin position="1"/>
        <end position="22"/>
    </location>
</feature>
<gene>
    <name evidence="10" type="ORF">Pyn_17361</name>
</gene>
<comment type="caution">
    <text evidence="10">The sequence shown here is derived from an EMBL/GenBank/DDBJ whole genome shotgun (WGS) entry which is preliminary data.</text>
</comment>
<dbReference type="CDD" id="cd00167">
    <property type="entry name" value="SANT"/>
    <property type="match status" value="1"/>
</dbReference>
<dbReference type="GO" id="GO:0005634">
    <property type="term" value="C:nucleus"/>
    <property type="evidence" value="ECO:0007669"/>
    <property type="project" value="UniProtKB-SubCell"/>
</dbReference>
<evidence type="ECO:0000259" key="8">
    <source>
        <dbReference type="PROSITE" id="PS50090"/>
    </source>
</evidence>
<feature type="compositionally biased region" description="Low complexity" evidence="7">
    <location>
        <begin position="1"/>
        <end position="13"/>
    </location>
</feature>
<evidence type="ECO:0000256" key="5">
    <source>
        <dbReference type="ARBA" id="ARBA00023163"/>
    </source>
</evidence>
<dbReference type="FunFam" id="1.10.10.60:FF:000011">
    <property type="entry name" value="Myb transcription factor"/>
    <property type="match status" value="1"/>
</dbReference>
<evidence type="ECO:0000256" key="2">
    <source>
        <dbReference type="ARBA" id="ARBA00022737"/>
    </source>
</evidence>
<dbReference type="InterPro" id="IPR044676">
    <property type="entry name" value="EOBI/EOBII-like_plant"/>
</dbReference>
<dbReference type="PROSITE" id="PS50090">
    <property type="entry name" value="MYB_LIKE"/>
    <property type="match status" value="1"/>
</dbReference>
<dbReference type="SMART" id="SM00717">
    <property type="entry name" value="SANT"/>
    <property type="match status" value="1"/>
</dbReference>
<keyword evidence="3" id="KW-0805">Transcription regulation</keyword>
<dbReference type="EMBL" id="PJQY01003918">
    <property type="protein sequence ID" value="PQM33465.1"/>
    <property type="molecule type" value="Genomic_DNA"/>
</dbReference>
<evidence type="ECO:0000256" key="7">
    <source>
        <dbReference type="SAM" id="MobiDB-lite"/>
    </source>
</evidence>
<dbReference type="PROSITE" id="PS51294">
    <property type="entry name" value="HTH_MYB"/>
    <property type="match status" value="1"/>
</dbReference>
<reference evidence="10 11" key="1">
    <citation type="submission" date="2018-02" db="EMBL/GenBank/DDBJ databases">
        <title>Draft genome of wild Prunus yedoensis var. nudiflora.</title>
        <authorList>
            <person name="Baek S."/>
            <person name="Kim J.-H."/>
            <person name="Choi K."/>
            <person name="Kim G.-B."/>
            <person name="Cho A."/>
            <person name="Jang H."/>
            <person name="Shin C.-H."/>
            <person name="Yu H.-J."/>
            <person name="Mun J.-H."/>
        </authorList>
    </citation>
    <scope>NUCLEOTIDE SEQUENCE [LARGE SCALE GENOMIC DNA]</scope>
    <source>
        <strain evidence="11">cv. Jeju island</strain>
        <tissue evidence="10">Leaf</tissue>
    </source>
</reference>
<keyword evidence="4" id="KW-0238">DNA-binding</keyword>
<evidence type="ECO:0000313" key="11">
    <source>
        <dbReference type="Proteomes" id="UP000250321"/>
    </source>
</evidence>
<keyword evidence="2" id="KW-0677">Repeat</keyword>
<evidence type="ECO:0000256" key="4">
    <source>
        <dbReference type="ARBA" id="ARBA00023125"/>
    </source>
</evidence>
<dbReference type="PROSITE" id="PS00175">
    <property type="entry name" value="PG_MUTASE"/>
    <property type="match status" value="1"/>
</dbReference>
<evidence type="ECO:0000259" key="9">
    <source>
        <dbReference type="PROSITE" id="PS51294"/>
    </source>
</evidence>
<dbReference type="AlphaFoldDB" id="A0A314U7W1"/>
<dbReference type="Pfam" id="PF00249">
    <property type="entry name" value="Myb_DNA-binding"/>
    <property type="match status" value="1"/>
</dbReference>
<protein>
    <submittedName>
        <fullName evidence="10">Transcription factor MYB62</fullName>
    </submittedName>
</protein>
<feature type="compositionally biased region" description="Polar residues" evidence="7">
    <location>
        <begin position="112"/>
        <end position="127"/>
    </location>
</feature>